<evidence type="ECO:0000313" key="1">
    <source>
        <dbReference type="EMBL" id="VDM85080.1"/>
    </source>
</evidence>
<dbReference type="OrthoDB" id="5891813at2759"/>
<name>A0A3P7JHI5_STRVU</name>
<accession>A0A3P7JHI5</accession>
<dbReference type="Proteomes" id="UP000270094">
    <property type="component" value="Unassembled WGS sequence"/>
</dbReference>
<reference evidence="1 2" key="1">
    <citation type="submission" date="2018-11" db="EMBL/GenBank/DDBJ databases">
        <authorList>
            <consortium name="Pathogen Informatics"/>
        </authorList>
    </citation>
    <scope>NUCLEOTIDE SEQUENCE [LARGE SCALE GENOMIC DNA]</scope>
</reference>
<gene>
    <name evidence="1" type="ORF">SVUK_LOCUS20078</name>
</gene>
<protein>
    <submittedName>
        <fullName evidence="1">Uncharacterized protein</fullName>
    </submittedName>
</protein>
<sequence>MIANRIAPEFLERAKELKKHYQVKEEIAKAKRTLSLDSLERRIAGQRHIAEGNQADNIINTQVRLSTFFNFEVLIAIMG</sequence>
<proteinExistence type="predicted"/>
<dbReference type="AlphaFoldDB" id="A0A3P7JHI5"/>
<keyword evidence="2" id="KW-1185">Reference proteome</keyword>
<dbReference type="EMBL" id="UYYB01136011">
    <property type="protein sequence ID" value="VDM85080.1"/>
    <property type="molecule type" value="Genomic_DNA"/>
</dbReference>
<organism evidence="1 2">
    <name type="scientific">Strongylus vulgaris</name>
    <name type="common">Blood worm</name>
    <dbReference type="NCBI Taxonomy" id="40348"/>
    <lineage>
        <taxon>Eukaryota</taxon>
        <taxon>Metazoa</taxon>
        <taxon>Ecdysozoa</taxon>
        <taxon>Nematoda</taxon>
        <taxon>Chromadorea</taxon>
        <taxon>Rhabditida</taxon>
        <taxon>Rhabditina</taxon>
        <taxon>Rhabditomorpha</taxon>
        <taxon>Strongyloidea</taxon>
        <taxon>Strongylidae</taxon>
        <taxon>Strongylus</taxon>
    </lineage>
</organism>
<evidence type="ECO:0000313" key="2">
    <source>
        <dbReference type="Proteomes" id="UP000270094"/>
    </source>
</evidence>